<dbReference type="OrthoDB" id="8832761at2"/>
<evidence type="ECO:0000313" key="6">
    <source>
        <dbReference type="Proteomes" id="UP000009026"/>
    </source>
</evidence>
<dbReference type="KEGG" id="mym:A176_000206"/>
<keyword evidence="6" id="KW-1185">Reference proteome</keyword>
<dbReference type="PANTHER" id="PTHR31018:SF3">
    <property type="entry name" value="RECEPTOR PROTEIN-TYROSINE KINASE"/>
    <property type="match status" value="1"/>
</dbReference>
<keyword evidence="5" id="KW-0449">Lipoprotein</keyword>
<organism evidence="5 6">
    <name type="scientific">Pseudomyxococcus hansupus</name>
    <dbReference type="NCBI Taxonomy" id="1297742"/>
    <lineage>
        <taxon>Bacteria</taxon>
        <taxon>Pseudomonadati</taxon>
        <taxon>Myxococcota</taxon>
        <taxon>Myxococcia</taxon>
        <taxon>Myxococcales</taxon>
        <taxon>Cystobacterineae</taxon>
        <taxon>Myxococcaceae</taxon>
        <taxon>Pseudomyxococcus</taxon>
    </lineage>
</organism>
<dbReference type="InterPro" id="IPR055575">
    <property type="entry name" value="DUF7151"/>
</dbReference>
<dbReference type="AlphaFoldDB" id="A0A0H4WKN3"/>
<protein>
    <submittedName>
        <fullName evidence="5">Putative lipoprotein</fullName>
    </submittedName>
</protein>
<dbReference type="Pfam" id="PF23657">
    <property type="entry name" value="DUF7151"/>
    <property type="match status" value="4"/>
</dbReference>
<dbReference type="PROSITE" id="PS00018">
    <property type="entry name" value="EF_HAND_1"/>
    <property type="match status" value="2"/>
</dbReference>
<dbReference type="PANTHER" id="PTHR31018">
    <property type="entry name" value="SPORULATION-SPECIFIC PROTEIN-RELATED"/>
    <property type="match status" value="1"/>
</dbReference>
<feature type="domain" description="DUF7151" evidence="4">
    <location>
        <begin position="30"/>
        <end position="73"/>
    </location>
</feature>
<evidence type="ECO:0000313" key="5">
    <source>
        <dbReference type="EMBL" id="AKQ63294.1"/>
    </source>
</evidence>
<dbReference type="Gene3D" id="3.80.10.10">
    <property type="entry name" value="Ribonuclease Inhibitor"/>
    <property type="match status" value="1"/>
</dbReference>
<dbReference type="EMBL" id="CP012109">
    <property type="protein sequence ID" value="AKQ63294.1"/>
    <property type="molecule type" value="Genomic_DNA"/>
</dbReference>
<feature type="domain" description="DUF7151" evidence="4">
    <location>
        <begin position="149"/>
        <end position="181"/>
    </location>
</feature>
<evidence type="ECO:0000256" key="2">
    <source>
        <dbReference type="ARBA" id="ARBA00022729"/>
    </source>
</evidence>
<keyword evidence="2" id="KW-0732">Signal</keyword>
<dbReference type="GO" id="GO:0030313">
    <property type="term" value="C:cell envelope"/>
    <property type="evidence" value="ECO:0007669"/>
    <property type="project" value="UniProtKB-SubCell"/>
</dbReference>
<gene>
    <name evidence="5" type="ORF">A176_000206</name>
</gene>
<dbReference type="PROSITE" id="PS51257">
    <property type="entry name" value="PROKAR_LIPOPROTEIN"/>
    <property type="match status" value="1"/>
</dbReference>
<sequence>MRWTWLAVVVLASGCEGIDLRKLVTQHEVLTRGADEPKGAQCPEGGRALHAGLDLNDNGVLDDDEVTRTEYVCDTAVEGLLVHLQTLPPGERCPFGGHVSRAGQDVNGNGVLDDGEVTREVHGCTERVAEPVLHRTRHFPAPPSTPPWQCTWGLTRVEAGTDTNGNGLLDDTEVRAMTSVCIDPAHVQVKHSAEAPGTRCTAGGTRVEVGFDDDGDGVLRGPEVRGTAFVCEALLTLHGNYEVKSPADLAALQRISRVQGILTIDETALTEVRLPGLAVVDRTFRIWNNPLLTHIELPGLRFVGDDLDVSANLKLGALNAGGADYQLLLVGRSFVLSDNPTLKNPSGLAAISPRYSMLLMRNASLEFHPGEDTPFVSIVILLGSLDVIGNDMLQTIPFGQLFHVQDVRIENNASLRDLGSFNPASITGGLVVTGNASLLDWTGLSRVRHLTSLKVADNPLLTGLTGLSSLKTLTSLHVADNASLVHFDLPELSHVTESFTVWNNARLPTCLASALAAAVYTGEAERLDISGNDDAASCAP</sequence>
<comment type="subcellular location">
    <subcellularLocation>
        <location evidence="1">Cell envelope</location>
    </subcellularLocation>
</comment>
<name>A0A0H4WKN3_9BACT</name>
<reference evidence="5 6" key="1">
    <citation type="journal article" date="2016" name="PLoS ONE">
        <title>Complete Genome Sequence and Comparative Genomics of a Novel Myxobacterium Myxococcus hansupus.</title>
        <authorList>
            <person name="Sharma G."/>
            <person name="Narwani T."/>
            <person name="Subramanian S."/>
        </authorList>
    </citation>
    <scope>NUCLEOTIDE SEQUENCE [LARGE SCALE GENOMIC DNA]</scope>
    <source>
        <strain evidence="6">mixupus</strain>
    </source>
</reference>
<dbReference type="PATRIC" id="fig|1297742.4.peg.212"/>
<proteinExistence type="predicted"/>
<evidence type="ECO:0000256" key="3">
    <source>
        <dbReference type="ARBA" id="ARBA00023180"/>
    </source>
</evidence>
<evidence type="ECO:0000256" key="1">
    <source>
        <dbReference type="ARBA" id="ARBA00004196"/>
    </source>
</evidence>
<feature type="domain" description="DUF7151" evidence="4">
    <location>
        <begin position="81"/>
        <end position="120"/>
    </location>
</feature>
<dbReference type="Proteomes" id="UP000009026">
    <property type="component" value="Chromosome"/>
</dbReference>
<dbReference type="STRING" id="1297742.A176_000206"/>
<dbReference type="eggNOG" id="COG4886">
    <property type="taxonomic scope" value="Bacteria"/>
</dbReference>
<dbReference type="InterPro" id="IPR051648">
    <property type="entry name" value="CWI-Assembly_Regulator"/>
</dbReference>
<dbReference type="InterPro" id="IPR032675">
    <property type="entry name" value="LRR_dom_sf"/>
</dbReference>
<evidence type="ECO:0000259" key="4">
    <source>
        <dbReference type="Pfam" id="PF23657"/>
    </source>
</evidence>
<dbReference type="RefSeq" id="WP_002633354.1">
    <property type="nucleotide sequence ID" value="NZ_CP012109.1"/>
</dbReference>
<keyword evidence="3" id="KW-0325">Glycoprotein</keyword>
<dbReference type="InterPro" id="IPR018247">
    <property type="entry name" value="EF_Hand_1_Ca_BS"/>
</dbReference>
<accession>A0A0H4WKN3</accession>
<feature type="domain" description="DUF7151" evidence="4">
    <location>
        <begin position="189"/>
        <end position="231"/>
    </location>
</feature>
<dbReference type="SUPFAM" id="SSF52058">
    <property type="entry name" value="L domain-like"/>
    <property type="match status" value="1"/>
</dbReference>